<feature type="region of interest" description="Disordered" evidence="1">
    <location>
        <begin position="756"/>
        <end position="936"/>
    </location>
</feature>
<feature type="compositionally biased region" description="Low complexity" evidence="1">
    <location>
        <begin position="384"/>
        <end position="395"/>
    </location>
</feature>
<dbReference type="InterPro" id="IPR037791">
    <property type="entry name" value="C2_fungal_Inn1"/>
</dbReference>
<feature type="compositionally biased region" description="Low complexity" evidence="1">
    <location>
        <begin position="306"/>
        <end position="315"/>
    </location>
</feature>
<feature type="compositionally biased region" description="Polar residues" evidence="1">
    <location>
        <begin position="914"/>
        <end position="927"/>
    </location>
</feature>
<feature type="compositionally biased region" description="Polar residues" evidence="1">
    <location>
        <begin position="413"/>
        <end position="423"/>
    </location>
</feature>
<feature type="compositionally biased region" description="Polar residues" evidence="1">
    <location>
        <begin position="453"/>
        <end position="468"/>
    </location>
</feature>
<dbReference type="InterPro" id="IPR052981">
    <property type="entry name" value="Ingression_C2_domain"/>
</dbReference>
<feature type="region of interest" description="Disordered" evidence="1">
    <location>
        <begin position="156"/>
        <end position="553"/>
    </location>
</feature>
<dbReference type="PANTHER" id="PTHR47052:SF3">
    <property type="entry name" value="INGRESSION PROTEIN 1"/>
    <property type="match status" value="1"/>
</dbReference>
<dbReference type="PANTHER" id="PTHR47052">
    <property type="entry name" value="CONSERVED SERINE PROLINE-RICH PROTEIN (AFU_ORTHOLOGUE AFUA_2G01790)"/>
    <property type="match status" value="1"/>
</dbReference>
<dbReference type="InterPro" id="IPR000008">
    <property type="entry name" value="C2_dom"/>
</dbReference>
<feature type="compositionally biased region" description="Basic and acidic residues" evidence="1">
    <location>
        <begin position="332"/>
        <end position="344"/>
    </location>
</feature>
<feature type="region of interest" description="Disordered" evidence="1">
    <location>
        <begin position="611"/>
        <end position="725"/>
    </location>
</feature>
<gene>
    <name evidence="3" type="ORF">QBC37DRAFT_111768</name>
</gene>
<dbReference type="EMBL" id="MU858047">
    <property type="protein sequence ID" value="KAK4219748.1"/>
    <property type="molecule type" value="Genomic_DNA"/>
</dbReference>
<feature type="domain" description="C2" evidence="2">
    <location>
        <begin position="13"/>
        <end position="132"/>
    </location>
</feature>
<feature type="region of interest" description="Disordered" evidence="1">
    <location>
        <begin position="1027"/>
        <end position="1050"/>
    </location>
</feature>
<evidence type="ECO:0000259" key="2">
    <source>
        <dbReference type="PROSITE" id="PS50004"/>
    </source>
</evidence>
<dbReference type="SUPFAM" id="SSF49562">
    <property type="entry name" value="C2 domain (Calcium/lipid-binding domain, CaLB)"/>
    <property type="match status" value="1"/>
</dbReference>
<feature type="compositionally biased region" description="Polar residues" evidence="1">
    <location>
        <begin position="251"/>
        <end position="265"/>
    </location>
</feature>
<reference evidence="3" key="1">
    <citation type="journal article" date="2023" name="Mol. Phylogenet. Evol.">
        <title>Genome-scale phylogeny and comparative genomics of the fungal order Sordariales.</title>
        <authorList>
            <person name="Hensen N."/>
            <person name="Bonometti L."/>
            <person name="Westerberg I."/>
            <person name="Brannstrom I.O."/>
            <person name="Guillou S."/>
            <person name="Cros-Aarteil S."/>
            <person name="Calhoun S."/>
            <person name="Haridas S."/>
            <person name="Kuo A."/>
            <person name="Mondo S."/>
            <person name="Pangilinan J."/>
            <person name="Riley R."/>
            <person name="LaButti K."/>
            <person name="Andreopoulos B."/>
            <person name="Lipzen A."/>
            <person name="Chen C."/>
            <person name="Yan M."/>
            <person name="Daum C."/>
            <person name="Ng V."/>
            <person name="Clum A."/>
            <person name="Steindorff A."/>
            <person name="Ohm R.A."/>
            <person name="Martin F."/>
            <person name="Silar P."/>
            <person name="Natvig D.O."/>
            <person name="Lalanne C."/>
            <person name="Gautier V."/>
            <person name="Ament-Velasquez S.L."/>
            <person name="Kruys A."/>
            <person name="Hutchinson M.I."/>
            <person name="Powell A.J."/>
            <person name="Barry K."/>
            <person name="Miller A.N."/>
            <person name="Grigoriev I.V."/>
            <person name="Debuchy R."/>
            <person name="Gladieux P."/>
            <person name="Hiltunen Thoren M."/>
            <person name="Johannesson H."/>
        </authorList>
    </citation>
    <scope>NUCLEOTIDE SEQUENCE</scope>
    <source>
        <strain evidence="3">PSN293</strain>
    </source>
</reference>
<dbReference type="Proteomes" id="UP001301769">
    <property type="component" value="Unassembled WGS sequence"/>
</dbReference>
<evidence type="ECO:0000313" key="4">
    <source>
        <dbReference type="Proteomes" id="UP001301769"/>
    </source>
</evidence>
<feature type="compositionally biased region" description="Basic and acidic residues" evidence="1">
    <location>
        <begin position="284"/>
        <end position="299"/>
    </location>
</feature>
<evidence type="ECO:0000313" key="3">
    <source>
        <dbReference type="EMBL" id="KAK4219748.1"/>
    </source>
</evidence>
<accession>A0AAN6YJU3</accession>
<dbReference type="Gene3D" id="2.60.40.150">
    <property type="entry name" value="C2 domain"/>
    <property type="match status" value="1"/>
</dbReference>
<organism evidence="3 4">
    <name type="scientific">Rhypophila decipiens</name>
    <dbReference type="NCBI Taxonomy" id="261697"/>
    <lineage>
        <taxon>Eukaryota</taxon>
        <taxon>Fungi</taxon>
        <taxon>Dikarya</taxon>
        <taxon>Ascomycota</taxon>
        <taxon>Pezizomycotina</taxon>
        <taxon>Sordariomycetes</taxon>
        <taxon>Sordariomycetidae</taxon>
        <taxon>Sordariales</taxon>
        <taxon>Naviculisporaceae</taxon>
        <taxon>Rhypophila</taxon>
    </lineage>
</organism>
<feature type="compositionally biased region" description="Polar residues" evidence="1">
    <location>
        <begin position="354"/>
        <end position="366"/>
    </location>
</feature>
<dbReference type="InterPro" id="IPR035892">
    <property type="entry name" value="C2_domain_sf"/>
</dbReference>
<dbReference type="SMART" id="SM00239">
    <property type="entry name" value="C2"/>
    <property type="match status" value="1"/>
</dbReference>
<feature type="compositionally biased region" description="Basic and acidic residues" evidence="1">
    <location>
        <begin position="756"/>
        <end position="771"/>
    </location>
</feature>
<evidence type="ECO:0000256" key="1">
    <source>
        <dbReference type="SAM" id="MobiDB-lite"/>
    </source>
</evidence>
<comment type="caution">
    <text evidence="3">The sequence shown here is derived from an EMBL/GenBank/DDBJ whole genome shotgun (WGS) entry which is preliminary data.</text>
</comment>
<dbReference type="AlphaFoldDB" id="A0AAN6YJU3"/>
<dbReference type="CDD" id="cd08681">
    <property type="entry name" value="C2_fungal_Inn1p-like"/>
    <property type="match status" value="1"/>
</dbReference>
<feature type="compositionally biased region" description="Basic and acidic residues" evidence="1">
    <location>
        <begin position="874"/>
        <end position="885"/>
    </location>
</feature>
<dbReference type="Pfam" id="PF00168">
    <property type="entry name" value="C2"/>
    <property type="match status" value="1"/>
</dbReference>
<dbReference type="PROSITE" id="PS50004">
    <property type="entry name" value="C2"/>
    <property type="match status" value="1"/>
</dbReference>
<feature type="compositionally biased region" description="Low complexity" evidence="1">
    <location>
        <begin position="175"/>
        <end position="186"/>
    </location>
</feature>
<reference evidence="3" key="2">
    <citation type="submission" date="2023-05" db="EMBL/GenBank/DDBJ databases">
        <authorList>
            <consortium name="Lawrence Berkeley National Laboratory"/>
            <person name="Steindorff A."/>
            <person name="Hensen N."/>
            <person name="Bonometti L."/>
            <person name="Westerberg I."/>
            <person name="Brannstrom I.O."/>
            <person name="Guillou S."/>
            <person name="Cros-Aarteil S."/>
            <person name="Calhoun S."/>
            <person name="Haridas S."/>
            <person name="Kuo A."/>
            <person name="Mondo S."/>
            <person name="Pangilinan J."/>
            <person name="Riley R."/>
            <person name="Labutti K."/>
            <person name="Andreopoulos B."/>
            <person name="Lipzen A."/>
            <person name="Chen C."/>
            <person name="Yanf M."/>
            <person name="Daum C."/>
            <person name="Ng V."/>
            <person name="Clum A."/>
            <person name="Ohm R."/>
            <person name="Martin F."/>
            <person name="Silar P."/>
            <person name="Natvig D."/>
            <person name="Lalanne C."/>
            <person name="Gautier V."/>
            <person name="Ament-Velasquez S.L."/>
            <person name="Kruys A."/>
            <person name="Hutchinson M.I."/>
            <person name="Powell A.J."/>
            <person name="Barry K."/>
            <person name="Miller A.N."/>
            <person name="Grigoriev I.V."/>
            <person name="Debuchy R."/>
            <person name="Gladieux P."/>
            <person name="Thoren M.H."/>
            <person name="Johannesson H."/>
        </authorList>
    </citation>
    <scope>NUCLEOTIDE SEQUENCE</scope>
    <source>
        <strain evidence="3">PSN293</strain>
    </source>
</reference>
<feature type="compositionally biased region" description="Gly residues" evidence="1">
    <location>
        <begin position="1038"/>
        <end position="1050"/>
    </location>
</feature>
<protein>
    <submittedName>
        <fullName evidence="3">Ingression protein fic1</fullName>
    </submittedName>
</protein>
<name>A0AAN6YJU3_9PEZI</name>
<proteinExistence type="predicted"/>
<keyword evidence="4" id="KW-1185">Reference proteome</keyword>
<feature type="compositionally biased region" description="Polar residues" evidence="1">
    <location>
        <begin position="528"/>
        <end position="539"/>
    </location>
</feature>
<sequence>MATTKTKTHPLNGMHTAGIFSDMTVDGPQIGTLVVIVDRAKNLPNRKTIGKQDPYCAARLGKEAKKTNTDIRGGQTPKWDQELRFIVHDSPDYYQLKVSVFNDDKKTDLIGEAWIDLRDIIVSGGGQSDQWHQLACRGKYAGEVRIEITFYDSRPKPEKPVLKAKQQPSSTDLEGAASSSSSGATGPRAMPKRRPLPSDPVTGKAPASPSPGPEPVEPAARPQQPSFVPTQSPLQQLEYNTPIPGAAPVSRQHQQQEAYGPQDQTGGYGTPSRRNDIPVQQYRTPERADRYSGQPDERSYSLPNYQQQQQQQQQQPDRYDARPQERFNSPQFDDRGLPPDDERPPPPPVHRSRTGSNNAMNSSYQNFDVAAKGAPPTMRQDVLRSAAHRTSASTSYPGRPTYKAYDSAPAAPISSQHPNQDHTTPPRHYSYDMSYDQPHRNMQATVEDVPESPDSQNASFRRSGSRMPQNELDYDFASSPVPLSVGNRGSVVPSGRFGNMGNGSEQHSRHGSNGYDTSPTTLEHHSRQNSGGYMASPTSLGPAEVPSQPAPRNYARHSETSLVAYGSQGDDRALAYRSELDDTSNGYAPPPVPASLVPGMDPSIAQEISQRFHEDKHHHRRYTQPAAIEAPHRGRATSEQPYGYEQDNSPAPYHAPPPAQSRSPVVYTGGAGSSVNVVIKPRGHSPNPIRDPSPNPRHTIRRKSVSPAPPPSESRRLSGVPFSPDSYDTFNPKVASSASLDSAALRSDYDETSGKIITHDGREVDPSDHLPVETWAPEPEPRNKQFTTGSYGSDRPSASVMQPAPLSGRRPLRIAGRPQPTLPSNTQYALPDMSEPVTPAAPAGRNRLQKKAHRTSTAALPTGPVMSGANGPALDHHDYGSRRGSDVGSGSPLAPLPAHQDNFTPPRQLPRASTFDSNYYSNGSENHAPSPVGNGGYYGGSPSAGYSPGGGGARGGRGVPPVPAKVPLALPPPPGPAMSGALQLHSSSLARRGVDEGVYDSYGNNGGGGDMWGAGELSLEEELQRIDIGTGRSRRHGYGQGHGGSGHHGY</sequence>
<feature type="region of interest" description="Disordered" evidence="1">
    <location>
        <begin position="581"/>
        <end position="600"/>
    </location>
</feature>
<feature type="compositionally biased region" description="Polar residues" evidence="1">
    <location>
        <begin position="223"/>
        <end position="239"/>
    </location>
</feature>